<comment type="caution">
    <text evidence="12">The sequence shown here is derived from an EMBL/GenBank/DDBJ whole genome shotgun (WGS) entry which is preliminary data.</text>
</comment>
<dbReference type="SUPFAM" id="SSF52540">
    <property type="entry name" value="P-loop containing nucleoside triphosphate hydrolases"/>
    <property type="match status" value="1"/>
</dbReference>
<evidence type="ECO:0000256" key="7">
    <source>
        <dbReference type="ARBA" id="ARBA00022989"/>
    </source>
</evidence>
<keyword evidence="8 9" id="KW-0472">Membrane</keyword>
<dbReference type="Pfam" id="PF00664">
    <property type="entry name" value="ABC_membrane"/>
    <property type="match status" value="1"/>
</dbReference>
<evidence type="ECO:0000259" key="11">
    <source>
        <dbReference type="PROSITE" id="PS50929"/>
    </source>
</evidence>
<feature type="transmembrane region" description="Helical" evidence="9">
    <location>
        <begin position="266"/>
        <end position="288"/>
    </location>
</feature>
<dbReference type="GO" id="GO:0016887">
    <property type="term" value="F:ATP hydrolysis activity"/>
    <property type="evidence" value="ECO:0007669"/>
    <property type="project" value="InterPro"/>
</dbReference>
<dbReference type="PANTHER" id="PTHR43394">
    <property type="entry name" value="ATP-DEPENDENT PERMEASE MDL1, MITOCHONDRIAL"/>
    <property type="match status" value="1"/>
</dbReference>
<dbReference type="GO" id="GO:0015421">
    <property type="term" value="F:ABC-type oligopeptide transporter activity"/>
    <property type="evidence" value="ECO:0007669"/>
    <property type="project" value="TreeGrafter"/>
</dbReference>
<evidence type="ECO:0000256" key="6">
    <source>
        <dbReference type="ARBA" id="ARBA00022840"/>
    </source>
</evidence>
<comment type="subcellular location">
    <subcellularLocation>
        <location evidence="1">Cell membrane</location>
        <topology evidence="1">Multi-pass membrane protein</topology>
    </subcellularLocation>
</comment>
<gene>
    <name evidence="12" type="ORF">FJY68_09410</name>
</gene>
<dbReference type="AlphaFoldDB" id="A0A937XIM1"/>
<feature type="domain" description="ABC transmembrane type-1" evidence="11">
    <location>
        <begin position="38"/>
        <end position="326"/>
    </location>
</feature>
<dbReference type="PROSITE" id="PS00211">
    <property type="entry name" value="ABC_TRANSPORTER_1"/>
    <property type="match status" value="1"/>
</dbReference>
<organism evidence="12 13">
    <name type="scientific">candidate division WOR-3 bacterium</name>
    <dbReference type="NCBI Taxonomy" id="2052148"/>
    <lineage>
        <taxon>Bacteria</taxon>
        <taxon>Bacteria division WOR-3</taxon>
    </lineage>
</organism>
<dbReference type="InterPro" id="IPR003593">
    <property type="entry name" value="AAA+_ATPase"/>
</dbReference>
<dbReference type="FunFam" id="3.40.50.300:FF:000221">
    <property type="entry name" value="Multidrug ABC transporter ATP-binding protein"/>
    <property type="match status" value="1"/>
</dbReference>
<evidence type="ECO:0000256" key="1">
    <source>
        <dbReference type="ARBA" id="ARBA00004651"/>
    </source>
</evidence>
<keyword evidence="4 9" id="KW-0812">Transmembrane</keyword>
<dbReference type="Proteomes" id="UP000779900">
    <property type="component" value="Unassembled WGS sequence"/>
</dbReference>
<dbReference type="GO" id="GO:0005524">
    <property type="term" value="F:ATP binding"/>
    <property type="evidence" value="ECO:0007669"/>
    <property type="project" value="UniProtKB-KW"/>
</dbReference>
<keyword evidence="3" id="KW-1003">Cell membrane</keyword>
<dbReference type="PROSITE" id="PS50929">
    <property type="entry name" value="ABC_TM1F"/>
    <property type="match status" value="1"/>
</dbReference>
<feature type="domain" description="ABC transporter" evidence="10">
    <location>
        <begin position="361"/>
        <end position="601"/>
    </location>
</feature>
<name>A0A937XIM1_UNCW3</name>
<dbReference type="EMBL" id="VGIR01000057">
    <property type="protein sequence ID" value="MBM3332049.1"/>
    <property type="molecule type" value="Genomic_DNA"/>
</dbReference>
<dbReference type="Gene3D" id="1.20.1560.10">
    <property type="entry name" value="ABC transporter type 1, transmembrane domain"/>
    <property type="match status" value="1"/>
</dbReference>
<sequence>MKESSRPRFVDAVQQGLRLDRAIRLVWTSAPGWATLNLLLVVVQGLLPLAGLYLMKRLIDALQAGIAASGGSASFRPVLVWVVLAAGVALLTALARSLADVAGQAQSLVLTDKVTDVLHSQSVAVDLEYYENPLYHDTLQRAQGDAAQRPVSIVNRLVQIGQSAISLAGIGGLLFAFNPLLALVLALVALPGALVRLVYSRRLYRFEQEQTKQERRAWYYHWMLTHSYFAKEVRLFDLGSLFRTRFRALRQQLRGGRLALTRRRTLAGVLAQSVATVAVFGALAYIAYQTFKGTVTIGSLVMYYSAFQLATGSVSAILGGFAGLYEDNLFLSNFYKFLDLKPRVTAPVKPLPCPSRIDKGIAFNDVGFTYPGTSRKVLEGVNLTVAPGQVIALVGENGSGKTTLAKLLCRLYDPDSGAVTVDGVDIRQFEPARWRRQVSVVLQDYVQYQLPVWENIWLGDAESVPDRERIVEAARRSGVDPVIRRLPQGYDTPLGCWFEHGHELSVGEWQKVALARAFLRDSQIVVLDEPTSSLDPLAEEELFRHFRQAIHGRGAVLISHRFSTVQMADHIYVLDKGRVVEQGTHRQLLETDGLYARLYLAQAAPYHRS</sequence>
<evidence type="ECO:0000256" key="5">
    <source>
        <dbReference type="ARBA" id="ARBA00022741"/>
    </source>
</evidence>
<feature type="transmembrane region" description="Helical" evidence="9">
    <location>
        <begin position="33"/>
        <end position="54"/>
    </location>
</feature>
<evidence type="ECO:0000256" key="4">
    <source>
        <dbReference type="ARBA" id="ARBA00022692"/>
    </source>
</evidence>
<evidence type="ECO:0000313" key="12">
    <source>
        <dbReference type="EMBL" id="MBM3332049.1"/>
    </source>
</evidence>
<dbReference type="PANTHER" id="PTHR43394:SF1">
    <property type="entry name" value="ATP-BINDING CASSETTE SUB-FAMILY B MEMBER 10, MITOCHONDRIAL"/>
    <property type="match status" value="1"/>
</dbReference>
<reference evidence="12" key="1">
    <citation type="submission" date="2019-03" db="EMBL/GenBank/DDBJ databases">
        <title>Lake Tanganyika Metagenome-Assembled Genomes (MAGs).</title>
        <authorList>
            <person name="Tran P."/>
        </authorList>
    </citation>
    <scope>NUCLEOTIDE SEQUENCE</scope>
    <source>
        <strain evidence="12">K_DeepCast_150m_m2_040</strain>
    </source>
</reference>
<dbReference type="InterPro" id="IPR017871">
    <property type="entry name" value="ABC_transporter-like_CS"/>
</dbReference>
<keyword evidence="2" id="KW-0813">Transport</keyword>
<evidence type="ECO:0000256" key="2">
    <source>
        <dbReference type="ARBA" id="ARBA00022448"/>
    </source>
</evidence>
<keyword evidence="6 12" id="KW-0067">ATP-binding</keyword>
<evidence type="ECO:0000256" key="9">
    <source>
        <dbReference type="SAM" id="Phobius"/>
    </source>
</evidence>
<dbReference type="PROSITE" id="PS50893">
    <property type="entry name" value="ABC_TRANSPORTER_2"/>
    <property type="match status" value="1"/>
</dbReference>
<evidence type="ECO:0000259" key="10">
    <source>
        <dbReference type="PROSITE" id="PS50893"/>
    </source>
</evidence>
<feature type="transmembrane region" description="Helical" evidence="9">
    <location>
        <begin position="180"/>
        <end position="199"/>
    </location>
</feature>
<dbReference type="GO" id="GO:0005886">
    <property type="term" value="C:plasma membrane"/>
    <property type="evidence" value="ECO:0007669"/>
    <property type="project" value="UniProtKB-SubCell"/>
</dbReference>
<feature type="transmembrane region" description="Helical" evidence="9">
    <location>
        <begin position="300"/>
        <end position="325"/>
    </location>
</feature>
<dbReference type="Pfam" id="PF00005">
    <property type="entry name" value="ABC_tran"/>
    <property type="match status" value="1"/>
</dbReference>
<keyword evidence="5" id="KW-0547">Nucleotide-binding</keyword>
<dbReference type="InterPro" id="IPR036640">
    <property type="entry name" value="ABC1_TM_sf"/>
</dbReference>
<evidence type="ECO:0000256" key="8">
    <source>
        <dbReference type="ARBA" id="ARBA00023136"/>
    </source>
</evidence>
<dbReference type="InterPro" id="IPR011527">
    <property type="entry name" value="ABC1_TM_dom"/>
</dbReference>
<dbReference type="InterPro" id="IPR039421">
    <property type="entry name" value="Type_1_exporter"/>
</dbReference>
<dbReference type="SUPFAM" id="SSF90123">
    <property type="entry name" value="ABC transporter transmembrane region"/>
    <property type="match status" value="1"/>
</dbReference>
<proteinExistence type="predicted"/>
<evidence type="ECO:0000313" key="13">
    <source>
        <dbReference type="Proteomes" id="UP000779900"/>
    </source>
</evidence>
<feature type="transmembrane region" description="Helical" evidence="9">
    <location>
        <begin position="75"/>
        <end position="95"/>
    </location>
</feature>
<dbReference type="InterPro" id="IPR027417">
    <property type="entry name" value="P-loop_NTPase"/>
</dbReference>
<dbReference type="InterPro" id="IPR003439">
    <property type="entry name" value="ABC_transporter-like_ATP-bd"/>
</dbReference>
<accession>A0A937XIM1</accession>
<evidence type="ECO:0000256" key="3">
    <source>
        <dbReference type="ARBA" id="ARBA00022475"/>
    </source>
</evidence>
<dbReference type="SMART" id="SM00382">
    <property type="entry name" value="AAA"/>
    <property type="match status" value="1"/>
</dbReference>
<dbReference type="Gene3D" id="3.40.50.300">
    <property type="entry name" value="P-loop containing nucleotide triphosphate hydrolases"/>
    <property type="match status" value="1"/>
</dbReference>
<protein>
    <submittedName>
        <fullName evidence="12">ABC transporter ATP-binding protein</fullName>
    </submittedName>
</protein>
<keyword evidence="7 9" id="KW-1133">Transmembrane helix</keyword>